<evidence type="ECO:0000256" key="15">
    <source>
        <dbReference type="ARBA" id="ARBA00023172"/>
    </source>
</evidence>
<comment type="subunit">
    <text evidence="18">Component of the Smc5-Smc6 complex.</text>
</comment>
<dbReference type="InterPro" id="IPR013083">
    <property type="entry name" value="Znf_RING/FYVE/PHD"/>
</dbReference>
<evidence type="ECO:0000256" key="1">
    <source>
        <dbReference type="ARBA" id="ARBA00000900"/>
    </source>
</evidence>
<reference evidence="21" key="2">
    <citation type="submission" date="2025-09" db="UniProtKB">
        <authorList>
            <consortium name="Ensembl"/>
        </authorList>
    </citation>
    <scope>IDENTIFICATION</scope>
</reference>
<evidence type="ECO:0000256" key="7">
    <source>
        <dbReference type="ARBA" id="ARBA00022454"/>
    </source>
</evidence>
<accession>A0A3Q3XMK6</accession>
<comment type="similarity">
    <text evidence="4 18">Belongs to the NSE1 family.</text>
</comment>
<feature type="domain" description="Non-structural maintenance of chromosomes element 1 RING C4HC3-type" evidence="20">
    <location>
        <begin position="185"/>
        <end position="227"/>
    </location>
</feature>
<evidence type="ECO:0000259" key="20">
    <source>
        <dbReference type="Pfam" id="PF08746"/>
    </source>
</evidence>
<dbReference type="Gene3D" id="1.10.10.10">
    <property type="entry name" value="Winged helix-like DNA-binding domain superfamily/Winged helix DNA-binding domain"/>
    <property type="match status" value="1"/>
</dbReference>
<keyword evidence="11 18" id="KW-0863">Zinc-finger</keyword>
<evidence type="ECO:0000256" key="11">
    <source>
        <dbReference type="ARBA" id="ARBA00022771"/>
    </source>
</evidence>
<evidence type="ECO:0000313" key="22">
    <source>
        <dbReference type="Proteomes" id="UP000261620"/>
    </source>
</evidence>
<keyword evidence="12 18" id="KW-0833">Ubl conjugation pathway</keyword>
<evidence type="ECO:0000256" key="10">
    <source>
        <dbReference type="ARBA" id="ARBA00022763"/>
    </source>
</evidence>
<dbReference type="InterPro" id="IPR036388">
    <property type="entry name" value="WH-like_DNA-bd_sf"/>
</dbReference>
<evidence type="ECO:0000256" key="18">
    <source>
        <dbReference type="RuleBase" id="RU368018"/>
    </source>
</evidence>
<keyword evidence="10 18" id="KW-0227">DNA damage</keyword>
<feature type="region of interest" description="Disordered" evidence="19">
    <location>
        <begin position="242"/>
        <end position="263"/>
    </location>
</feature>
<dbReference type="CDD" id="cd16493">
    <property type="entry name" value="RING-CH-C4HC3_NSE1"/>
    <property type="match status" value="1"/>
</dbReference>
<dbReference type="Ensembl" id="ENSMMOT00000029112.1">
    <property type="protein sequence ID" value="ENSMMOP00000028629.1"/>
    <property type="gene ID" value="ENSMMOG00000021617.1"/>
</dbReference>
<dbReference type="FunFam" id="3.90.1150.220:FF:000001">
    <property type="entry name" value="Non-structural maintenance of chromosomes element 1 homolog"/>
    <property type="match status" value="1"/>
</dbReference>
<dbReference type="PANTHER" id="PTHR20973">
    <property type="entry name" value="NON-SMC ELEMENT 1-RELATED"/>
    <property type="match status" value="1"/>
</dbReference>
<keyword evidence="9 18" id="KW-0479">Metal-binding</keyword>
<keyword evidence="17 18" id="KW-0539">Nucleus</keyword>
<dbReference type="InterPro" id="IPR014857">
    <property type="entry name" value="Nse1_RING_C4HC3-type"/>
</dbReference>
<dbReference type="FunFam" id="1.10.10.10:FF:000270">
    <property type="entry name" value="Non-structural maintenance of chromosomes element 1 homolog"/>
    <property type="match status" value="1"/>
</dbReference>
<name>A0A3Q3XMK6_MOLML</name>
<keyword evidence="22" id="KW-1185">Reference proteome</keyword>
<evidence type="ECO:0000256" key="8">
    <source>
        <dbReference type="ARBA" id="ARBA00022679"/>
    </source>
</evidence>
<evidence type="ECO:0000256" key="19">
    <source>
        <dbReference type="SAM" id="MobiDB-lite"/>
    </source>
</evidence>
<keyword evidence="16 18" id="KW-0234">DNA repair</keyword>
<dbReference type="STRING" id="94237.ENSMMOP00000028629"/>
<organism evidence="21 22">
    <name type="scientific">Mola mola</name>
    <name type="common">Ocean sunfish</name>
    <name type="synonym">Tetraodon mola</name>
    <dbReference type="NCBI Taxonomy" id="94237"/>
    <lineage>
        <taxon>Eukaryota</taxon>
        <taxon>Metazoa</taxon>
        <taxon>Chordata</taxon>
        <taxon>Craniata</taxon>
        <taxon>Vertebrata</taxon>
        <taxon>Euteleostomi</taxon>
        <taxon>Actinopterygii</taxon>
        <taxon>Neopterygii</taxon>
        <taxon>Teleostei</taxon>
        <taxon>Neoteleostei</taxon>
        <taxon>Acanthomorphata</taxon>
        <taxon>Eupercaria</taxon>
        <taxon>Tetraodontiformes</taxon>
        <taxon>Molidae</taxon>
        <taxon>Mola</taxon>
    </lineage>
</organism>
<keyword evidence="15 18" id="KW-0233">DNA recombination</keyword>
<reference evidence="21" key="1">
    <citation type="submission" date="2025-08" db="UniProtKB">
        <authorList>
            <consortium name="Ensembl"/>
        </authorList>
    </citation>
    <scope>IDENTIFICATION</scope>
</reference>
<sequence>MSPQMGDSHRRFLQTIMANGIISEREASSLYRHCCETHKTQHTPDKLDEFIDTINSKLQPMFMQIRKGMCEDSGHQHYALVNTAMTDVTRMSSDYTDNELELFRKTMDLIVASESGTTSSTDILNSADTMSSKKLKKSEAEHLLNRLVHDKWLNEKHGEYTLSTRCIIEMEPYIRTMYQDQVKLCQICHNIAFQCQICDNPKCCIKIHNPCVAKYFKGRTEPRCPACDDFWPHEIPGMYITPGRSETSTAPPAGRRRPARAAAGWWGRAAGGSVRWR</sequence>
<evidence type="ECO:0000256" key="14">
    <source>
        <dbReference type="ARBA" id="ARBA00022895"/>
    </source>
</evidence>
<dbReference type="Proteomes" id="UP000261620">
    <property type="component" value="Unplaced"/>
</dbReference>
<proteinExistence type="inferred from homology"/>
<dbReference type="GO" id="GO:0061630">
    <property type="term" value="F:ubiquitin protein ligase activity"/>
    <property type="evidence" value="ECO:0007669"/>
    <property type="project" value="UniProtKB-UniRule"/>
</dbReference>
<dbReference type="GO" id="GO:0000781">
    <property type="term" value="C:chromosome, telomeric region"/>
    <property type="evidence" value="ECO:0007669"/>
    <property type="project" value="UniProtKB-SubCell"/>
</dbReference>
<keyword evidence="8 18" id="KW-0808">Transferase</keyword>
<evidence type="ECO:0000313" key="21">
    <source>
        <dbReference type="Ensembl" id="ENSMMOP00000028629.1"/>
    </source>
</evidence>
<dbReference type="Gene3D" id="3.30.40.10">
    <property type="entry name" value="Zinc/RING finger domain, C3HC4 (zinc finger)"/>
    <property type="match status" value="1"/>
</dbReference>
<evidence type="ECO:0000256" key="3">
    <source>
        <dbReference type="ARBA" id="ARBA00004574"/>
    </source>
</evidence>
<evidence type="ECO:0000256" key="12">
    <source>
        <dbReference type="ARBA" id="ARBA00022786"/>
    </source>
</evidence>
<dbReference type="GO" id="GO:0005634">
    <property type="term" value="C:nucleus"/>
    <property type="evidence" value="ECO:0007669"/>
    <property type="project" value="UniProtKB-SubCell"/>
</dbReference>
<evidence type="ECO:0000256" key="9">
    <source>
        <dbReference type="ARBA" id="ARBA00022723"/>
    </source>
</evidence>
<dbReference type="Pfam" id="PF08746">
    <property type="entry name" value="zf-RING-like"/>
    <property type="match status" value="1"/>
</dbReference>
<evidence type="ECO:0000256" key="6">
    <source>
        <dbReference type="ARBA" id="ARBA00019422"/>
    </source>
</evidence>
<evidence type="ECO:0000256" key="13">
    <source>
        <dbReference type="ARBA" id="ARBA00022833"/>
    </source>
</evidence>
<dbReference type="Gene3D" id="3.90.1150.220">
    <property type="match status" value="1"/>
</dbReference>
<evidence type="ECO:0000256" key="2">
    <source>
        <dbReference type="ARBA" id="ARBA00004123"/>
    </source>
</evidence>
<keyword evidence="13 18" id="KW-0862">Zinc</keyword>
<dbReference type="Pfam" id="PF07574">
    <property type="entry name" value="SMC_Nse1"/>
    <property type="match status" value="1"/>
</dbReference>
<dbReference type="PANTHER" id="PTHR20973:SF0">
    <property type="entry name" value="NON-STRUCTURAL MAINTENANCE OF CHROMOSOMES ELEMENT 1 HOMOLOG"/>
    <property type="match status" value="1"/>
</dbReference>
<evidence type="ECO:0000256" key="4">
    <source>
        <dbReference type="ARBA" id="ARBA00010258"/>
    </source>
</evidence>
<evidence type="ECO:0000256" key="16">
    <source>
        <dbReference type="ARBA" id="ARBA00023204"/>
    </source>
</evidence>
<evidence type="ECO:0000256" key="5">
    <source>
        <dbReference type="ARBA" id="ARBA00012483"/>
    </source>
</evidence>
<dbReference type="GO" id="GO:0008270">
    <property type="term" value="F:zinc ion binding"/>
    <property type="evidence" value="ECO:0007669"/>
    <property type="project" value="UniProtKB-KW"/>
</dbReference>
<dbReference type="GO" id="GO:0030915">
    <property type="term" value="C:Smc5-Smc6 complex"/>
    <property type="evidence" value="ECO:0007669"/>
    <property type="project" value="UniProtKB-UniRule"/>
</dbReference>
<evidence type="ECO:0000256" key="17">
    <source>
        <dbReference type="ARBA" id="ARBA00023242"/>
    </source>
</evidence>
<keyword evidence="14" id="KW-0779">Telomere</keyword>
<dbReference type="EC" id="2.3.2.27" evidence="5 18"/>
<dbReference type="AlphaFoldDB" id="A0A3Q3XMK6"/>
<comment type="catalytic activity">
    <reaction evidence="1 18">
        <text>S-ubiquitinyl-[E2 ubiquitin-conjugating enzyme]-L-cysteine + [acceptor protein]-L-lysine = [E2 ubiquitin-conjugating enzyme]-L-cysteine + N(6)-ubiquitinyl-[acceptor protein]-L-lysine.</text>
        <dbReference type="EC" id="2.3.2.27"/>
    </reaction>
</comment>
<dbReference type="GO" id="GO:0000724">
    <property type="term" value="P:double-strand break repair via homologous recombination"/>
    <property type="evidence" value="ECO:0007669"/>
    <property type="project" value="TreeGrafter"/>
</dbReference>
<dbReference type="InterPro" id="IPR011513">
    <property type="entry name" value="Nse1"/>
</dbReference>
<protein>
    <recommendedName>
        <fullName evidence="6 18">Non-structural maintenance of chromosomes element 1 homolog</fullName>
        <ecNumber evidence="5 18">2.3.2.27</ecNumber>
    </recommendedName>
</protein>
<comment type="subcellular location">
    <subcellularLocation>
        <location evidence="3">Chromosome</location>
        <location evidence="3">Telomere</location>
    </subcellularLocation>
    <subcellularLocation>
        <location evidence="2 18">Nucleus</location>
    </subcellularLocation>
</comment>
<keyword evidence="7" id="KW-0158">Chromosome</keyword>
<comment type="function">
    <text evidence="18">RING-type zinc finger-containing E3 ubiquitin ligase that assembles with melanoma antigen protein (MAGE) to catalyze the direct transfer of ubiquitin from E2 ubiquitin-conjugating enzyme to a specific substrate. Involved in maintenance of genome integrity, DNA damage response and DNA repair.</text>
</comment>